<comment type="caution">
    <text evidence="1">The sequence shown here is derived from an EMBL/GenBank/DDBJ whole genome shotgun (WGS) entry which is preliminary data.</text>
</comment>
<gene>
    <name evidence="1" type="ORF">LOY88_002816</name>
</gene>
<organism evidence="1">
    <name type="scientific">Ophidiomyces ophidiicola</name>
    <dbReference type="NCBI Taxonomy" id="1387563"/>
    <lineage>
        <taxon>Eukaryota</taxon>
        <taxon>Fungi</taxon>
        <taxon>Dikarya</taxon>
        <taxon>Ascomycota</taxon>
        <taxon>Pezizomycotina</taxon>
        <taxon>Eurotiomycetes</taxon>
        <taxon>Eurotiomycetidae</taxon>
        <taxon>Onygenales</taxon>
        <taxon>Onygenaceae</taxon>
        <taxon>Ophidiomyces</taxon>
    </lineage>
</organism>
<accession>A0ACB8UY80</accession>
<sequence>MAQSPAELFGTSWTLHRLSPLFHAQESKLSILDNPDALSLYARRLRDMLTGDQLRGIRLSLDSTSLLDEALEKAGALVACKWETIPTWSYWNEEHSILEDPEQTSLVVSAEQSAGILVTLQYEAIRYKAALLSGPDGYRQQQHEVTYLPLLVTRMPNALRQAFISFLENNFDARVSILRLPSAFLCSCLEAYLTTLSHKSQREDGTRAALERVIKEVQLTLSFPPPTTPLLKNLEISLPRQSLSDFYIRALDNKAKPHDGGSSLTTPFLSALLNYFKTHLAMDIDITAAQPPKNHANHAPRITKIACGAFVLGSEGRMKLLANPGRAIFLDDSQLSIDSEDDSIIGQEEQEKRCIWRANEGLLRALIGRATCTQHRIEERATLNNVTT</sequence>
<protein>
    <submittedName>
        <fullName evidence="1">Uncharacterized protein</fullName>
    </submittedName>
</protein>
<name>A0ACB8UY80_9EURO</name>
<evidence type="ECO:0000313" key="1">
    <source>
        <dbReference type="EMBL" id="KAI2388019.1"/>
    </source>
</evidence>
<reference evidence="1" key="1">
    <citation type="journal article" date="2022" name="bioRxiv">
        <title>Population genetic analysis of Ophidiomyces ophidiicola, the causative agent of snake fungal disease, indicates recent introductions to the USA.</title>
        <authorList>
            <person name="Ladner J.T."/>
            <person name="Palmer J.M."/>
            <person name="Ettinger C.L."/>
            <person name="Stajich J.E."/>
            <person name="Farrell T.M."/>
            <person name="Glorioso B.M."/>
            <person name="Lawson B."/>
            <person name="Price S.J."/>
            <person name="Stengle A.G."/>
            <person name="Grear D.A."/>
            <person name="Lorch J.M."/>
        </authorList>
    </citation>
    <scope>NUCLEOTIDE SEQUENCE</scope>
    <source>
        <strain evidence="1">NWHC 24266-5</strain>
    </source>
</reference>
<proteinExistence type="predicted"/>
<dbReference type="EMBL" id="JALBCA010000034">
    <property type="protein sequence ID" value="KAI2388019.1"/>
    <property type="molecule type" value="Genomic_DNA"/>
</dbReference>